<comment type="caution">
    <text evidence="1">The sequence shown here is derived from an EMBL/GenBank/DDBJ whole genome shotgun (WGS) entry which is preliminary data.</text>
</comment>
<dbReference type="EMBL" id="RHFK02000019">
    <property type="protein sequence ID" value="TWW59668.1"/>
    <property type="molecule type" value="Genomic_DNA"/>
</dbReference>
<accession>A0A5C6MZ30</accession>
<evidence type="ECO:0000313" key="2">
    <source>
        <dbReference type="Proteomes" id="UP000324091"/>
    </source>
</evidence>
<sequence>MFNESDSFINIGFLTNKQMEHSSTELGVTGSAALYWVSIEIELRCLTRYPAATARLVSHNTVSSRYLTGWMFGILAVVPPTSDGCRPDHVQVVSVSFSPDDDVSTNRRR</sequence>
<gene>
    <name evidence="1" type="ORF">D4764_06G0011980</name>
</gene>
<reference evidence="1 2" key="1">
    <citation type="submission" date="2019-04" db="EMBL/GenBank/DDBJ databases">
        <title>Chromosome genome assembly for Takifugu flavidus.</title>
        <authorList>
            <person name="Xiao S."/>
        </authorList>
    </citation>
    <scope>NUCLEOTIDE SEQUENCE [LARGE SCALE GENOMIC DNA]</scope>
    <source>
        <strain evidence="1">HTHZ2018</strain>
        <tissue evidence="1">Muscle</tissue>
    </source>
</reference>
<keyword evidence="2" id="KW-1185">Reference proteome</keyword>
<organism evidence="1 2">
    <name type="scientific">Takifugu flavidus</name>
    <name type="common">sansaifugu</name>
    <dbReference type="NCBI Taxonomy" id="433684"/>
    <lineage>
        <taxon>Eukaryota</taxon>
        <taxon>Metazoa</taxon>
        <taxon>Chordata</taxon>
        <taxon>Craniata</taxon>
        <taxon>Vertebrata</taxon>
        <taxon>Euteleostomi</taxon>
        <taxon>Actinopterygii</taxon>
        <taxon>Neopterygii</taxon>
        <taxon>Teleostei</taxon>
        <taxon>Neoteleostei</taxon>
        <taxon>Acanthomorphata</taxon>
        <taxon>Eupercaria</taxon>
        <taxon>Tetraodontiformes</taxon>
        <taxon>Tetradontoidea</taxon>
        <taxon>Tetraodontidae</taxon>
        <taxon>Takifugu</taxon>
    </lineage>
</organism>
<protein>
    <submittedName>
        <fullName evidence="1">Uncharacterized protein</fullName>
    </submittedName>
</protein>
<name>A0A5C6MZ30_9TELE</name>
<dbReference type="AlphaFoldDB" id="A0A5C6MZ30"/>
<feature type="non-terminal residue" evidence="1">
    <location>
        <position position="109"/>
    </location>
</feature>
<proteinExistence type="predicted"/>
<evidence type="ECO:0000313" key="1">
    <source>
        <dbReference type="EMBL" id="TWW59668.1"/>
    </source>
</evidence>
<dbReference type="Proteomes" id="UP000324091">
    <property type="component" value="Chromosome 6"/>
</dbReference>